<accession>A0A193GAT4</accession>
<dbReference type="Proteomes" id="UP000091926">
    <property type="component" value="Chromosome"/>
</dbReference>
<sequence>MPVAKDGFLPHSARARSSEISPLAPAPGRANSAKHPSGAEHIPAEDIAARIAKVGELKAGDTQDAARTGVAEHTETAQRLVAAFVEHARADLGLAGTDPDRVVAAFFASRPYAGADTADRWLEKDTRLMLRLARASGLFAGEPGQADLGPGHRRLLANALALALTHPIDWNTALNADTADRSAVCYDGITLRNAAHLTIKEAAAAIDARIGRVLAASAATQGLAGLIPQLRAALVGDPTLSFEPLPHTVRYGSRDWMKLWTGIHSCIAAGLDAATLSIAEVMAFGQAIDMTGRLPPENGLLLMAHAGGKVDLTQLRENNQAEFTRKIQAFAAEEFKAEIALSEAIERVLALSEPPTARRIAEDALKAQGLDPMAVVIEEPVTSKGKRLGYKLHDFYVKFNDLSEIESNQFNGDLIAKRDKNAPRYRDVYNRVFDTYISDYIDAHKRIVRLVVDMAAKDGFLESGNGSSVSIERIQVTSHRDVQAHGFFVCCKDRQGLHRYFFSPAGIIEKVPSGMGWQEWLVQNRHAALTQDSLKKIQAASGSDTSFTCSLESTLSGAAARIGEVIDEYFRPRLLQVKKQSEPVQDGVTKVDRVLEMVVPFYGTYTGIKRGDYVSAYLSFLTGMLVLVPTAIAASKLAAVSKRALMMSIQMTIASITRRGVVKGTMLGIRHAGAHLPSIGGHALHTAGTLLDAVVPVPIGTRSFGELFAQSYKYLQPSALSKTAATLRDKFPRLAARLRMHIARPKASGMKFKLSPRSGTRPAIAPDVPTIGSMQAPFVRTVADDGGTRWLRRFGNGYTMFDTHRLAPVGPIFVRGSDGALAPSLQVAEFSRHAVVDSTVLAILRRTPVSADGTIAVNGKTFAAIAGSYVEIVPRAPGVAGEPIAWHTPAATGDMPTLLTYKPGEGGWISLVRPSDGDDALVATLDRWAIAGRSAPPPKADAIALIREQALKRYGDDYAGFLRARGVNLQDDLAAADTPVDAAVALLGHGRFLHAMLALDAVPAERVVLVLDRLRQYPMAGRGGLASMSQVRSRIAGYFDGALKDLGAGELRQLREVLAAHGDRATALLRHARTGNAAQQRRADEIAEMVDILRQAVVARLEPGGSGVLDGAASLLPGPSAAPLTTNEYLVLENLGLAPRPIPQATLDEMSTALQQADTAFDNAVAQVDALAESQIREQLDIARTTVLARLDETLRKLRPANAEDARLLYRALLENRVMSVNGQSFAGLAGKYGIEADDMARHLFPNPGAARPTSAAPLAGLDRAAASRYRVARPTNVVALAGDLPLFLEKRTGRFFIRQGNDWFQVRWDPDNDTWRMLHPGQAAQPGMPVRRRGGGWEIHNAVGLAGGRPGVPAEVVERYRIVDAGLRKTLEDAQVSGDGTIMLGAKRYARVNGDYLELVADHAASTSEKPIWRIAGASLPGTRDGAPRLAWDRSLGAWREPEAIPTVKGGGGRHSTPVPVDTTPRITRVINVDATKEMAERIVMQPQSGLVTPIRLKNTETVKVSEEVLAAATDLTHYPWWKEEFDDFFDLVVLDLETSAYVKLDPSLIDPANEARVRRTIENDMRTFLTELYARSETFRGLVNNARAKGTLRKDRAWVIQILLPDTLKGGKATLAGVPRTAGSLIPGTRIADVKKIVVPDIKSPPIMCRSSCDEITVMTGVLVDGGKYQHFSSATTITHEFMHFLALKDDPHDTPARGAIEYLTQRVLKEAGIAEPRRLMYMNTVDEDGIPITLMKNEIERLHRYVDAEDEYLSTRFPMPNRPPAWNPSAGNERWLKADTSRADVARTGS</sequence>
<dbReference type="KEGG" id="bfz:BAU07_03990"/>
<protein>
    <submittedName>
        <fullName evidence="2">Uncharacterized protein</fullName>
    </submittedName>
</protein>
<evidence type="ECO:0000256" key="1">
    <source>
        <dbReference type="SAM" id="MobiDB-lite"/>
    </source>
</evidence>
<proteinExistence type="predicted"/>
<name>A0A193GAT4_9BORD</name>
<keyword evidence="3" id="KW-1185">Reference proteome</keyword>
<organism evidence="2 3">
    <name type="scientific">Bordetella flabilis</name>
    <dbReference type="NCBI Taxonomy" id="463014"/>
    <lineage>
        <taxon>Bacteria</taxon>
        <taxon>Pseudomonadati</taxon>
        <taxon>Pseudomonadota</taxon>
        <taxon>Betaproteobacteria</taxon>
        <taxon>Burkholderiales</taxon>
        <taxon>Alcaligenaceae</taxon>
        <taxon>Bordetella</taxon>
    </lineage>
</organism>
<feature type="region of interest" description="Disordered" evidence="1">
    <location>
        <begin position="1"/>
        <end position="38"/>
    </location>
</feature>
<evidence type="ECO:0000313" key="2">
    <source>
        <dbReference type="EMBL" id="ANN76389.1"/>
    </source>
</evidence>
<dbReference type="EMBL" id="CP016172">
    <property type="protein sequence ID" value="ANN76389.1"/>
    <property type="molecule type" value="Genomic_DNA"/>
</dbReference>
<evidence type="ECO:0000313" key="3">
    <source>
        <dbReference type="Proteomes" id="UP000091926"/>
    </source>
</evidence>
<dbReference type="STRING" id="463014.BAU07_03990"/>
<reference evidence="2 3" key="1">
    <citation type="submission" date="2016-06" db="EMBL/GenBank/DDBJ databases">
        <title>Complete genome sequences of Bordetella bronchialis and Bordetella flabilis.</title>
        <authorList>
            <person name="LiPuma J.J."/>
            <person name="Spilker T."/>
        </authorList>
    </citation>
    <scope>NUCLEOTIDE SEQUENCE [LARGE SCALE GENOMIC DNA]</scope>
    <source>
        <strain evidence="2 3">AU10664</strain>
    </source>
</reference>
<gene>
    <name evidence="2" type="ORF">BAU07_03990</name>
</gene>